<dbReference type="RefSeq" id="WP_236891582.1">
    <property type="nucleotide sequence ID" value="NZ_AP024488.1"/>
</dbReference>
<reference evidence="1 2" key="1">
    <citation type="submission" date="2021-02" db="EMBL/GenBank/DDBJ databases">
        <title>Complete genome of Desulfoluna sp. strain ASN36.</title>
        <authorList>
            <person name="Takahashi A."/>
            <person name="Kojima H."/>
            <person name="Fukui M."/>
        </authorList>
    </citation>
    <scope>NUCLEOTIDE SEQUENCE [LARGE SCALE GENOMIC DNA]</scope>
    <source>
        <strain evidence="1 2">ASN36</strain>
    </source>
</reference>
<evidence type="ECO:0000313" key="1">
    <source>
        <dbReference type="EMBL" id="BCS95325.1"/>
    </source>
</evidence>
<sequence>MPQAHDASVNPGDYGLPSRTQLVWVEEGHLAIRVDRKSRIIMKDGRGLLEKAACIRETNSALRVSLKTSAPVCGKTRAFLEEHGVAVLPLTARGDVGG</sequence>
<proteinExistence type="predicted"/>
<keyword evidence="2" id="KW-1185">Reference proteome</keyword>
<dbReference type="Proteomes" id="UP001320148">
    <property type="component" value="Chromosome"/>
</dbReference>
<protein>
    <submittedName>
        <fullName evidence="1">Uncharacterized protein</fullName>
    </submittedName>
</protein>
<name>A0ABM7PDT1_9BACT</name>
<evidence type="ECO:0000313" key="2">
    <source>
        <dbReference type="Proteomes" id="UP001320148"/>
    </source>
</evidence>
<dbReference type="EMBL" id="AP024488">
    <property type="protein sequence ID" value="BCS95325.1"/>
    <property type="molecule type" value="Genomic_DNA"/>
</dbReference>
<gene>
    <name evidence="1" type="ORF">DSLASN_09570</name>
</gene>
<organism evidence="1 2">
    <name type="scientific">Desulfoluna limicola</name>
    <dbReference type="NCBI Taxonomy" id="2810562"/>
    <lineage>
        <taxon>Bacteria</taxon>
        <taxon>Pseudomonadati</taxon>
        <taxon>Thermodesulfobacteriota</taxon>
        <taxon>Desulfobacteria</taxon>
        <taxon>Desulfobacterales</taxon>
        <taxon>Desulfolunaceae</taxon>
        <taxon>Desulfoluna</taxon>
    </lineage>
</organism>
<accession>A0ABM7PDT1</accession>